<dbReference type="AlphaFoldDB" id="A0A0P8W6N3"/>
<dbReference type="STRING" id="36849.OXPF_31390"/>
<comment type="similarity">
    <text evidence="2">Belongs to the bacterial sugar transferase family.</text>
</comment>
<dbReference type="NCBIfam" id="TIGR03023">
    <property type="entry name" value="WcaJ_sugtrans"/>
    <property type="match status" value="1"/>
</dbReference>
<dbReference type="PANTHER" id="PTHR30576">
    <property type="entry name" value="COLANIC BIOSYNTHESIS UDP-GLUCOSE LIPID CARRIER TRANSFERASE"/>
    <property type="match status" value="1"/>
</dbReference>
<proteinExistence type="inferred from homology"/>
<organism evidence="9 10">
    <name type="scientific">Oxobacter pfennigii</name>
    <dbReference type="NCBI Taxonomy" id="36849"/>
    <lineage>
        <taxon>Bacteria</taxon>
        <taxon>Bacillati</taxon>
        <taxon>Bacillota</taxon>
        <taxon>Clostridia</taxon>
        <taxon>Eubacteriales</taxon>
        <taxon>Clostridiaceae</taxon>
        <taxon>Oxobacter</taxon>
    </lineage>
</organism>
<sequence>MIKENQKFLNKILLIIDICLIFLSLVFSWIIRFKSNLFNVEGQYLSFNNYIRPVIFVVPIFITLYYLFKLYEPYRIRNFSEEILNIIKANASGILLFVLILFLFKEIDYSRILLFIFSIISTITIIIERTIARLILRMVRKKGYNIKYVIVIGYSDLTNELLKRIRSNRHWGYNILGILDDNKYAVKTKQKIAVNHNNVIDNIVLEQVAVSNSEPYIMGKINELEHYLNNQNIDEVFITLDIKEYDKLKNIIAVCEKCGVRTQIIPDYFKYLPARPYVEEIDGLPLINIRYIPLDNIINKIIKRLLDITAAIFCILITSPIMLITALIIKITSHGPVLFKQERVGLNRRNFKMYKFRSMIVQDDEEEKTQWTIKDDPRKTKFGNFIRKTSIDELPQFFNVLKGDMSIIGPRPERPYFVEQFKEEIPKYMIKHQVRPGITGWAQVNGFRGDTSIKKRIEHDLYYIENWTLWLDIKIVFLTIFNGLVNKNAY</sequence>
<comment type="caution">
    <text evidence="9">The sequence shown here is derived from an EMBL/GenBank/DDBJ whole genome shotgun (WGS) entry which is preliminary data.</text>
</comment>
<dbReference type="InterPro" id="IPR017475">
    <property type="entry name" value="EPS_sugar_tfrase"/>
</dbReference>
<dbReference type="PANTHER" id="PTHR30576:SF0">
    <property type="entry name" value="UNDECAPRENYL-PHOSPHATE N-ACETYLGALACTOSAMINYL 1-PHOSPHATE TRANSFERASE-RELATED"/>
    <property type="match status" value="1"/>
</dbReference>
<evidence type="ECO:0000256" key="6">
    <source>
        <dbReference type="ARBA" id="ARBA00023136"/>
    </source>
</evidence>
<dbReference type="Pfam" id="PF13727">
    <property type="entry name" value="CoA_binding_3"/>
    <property type="match status" value="1"/>
</dbReference>
<dbReference type="Proteomes" id="UP000050326">
    <property type="component" value="Unassembled WGS sequence"/>
</dbReference>
<evidence type="ECO:0000256" key="7">
    <source>
        <dbReference type="SAM" id="Phobius"/>
    </source>
</evidence>
<dbReference type="GO" id="GO:0089702">
    <property type="term" value="F:undecaprenyl-phosphate glucose phosphotransferase activity"/>
    <property type="evidence" value="ECO:0007669"/>
    <property type="project" value="UniProtKB-EC"/>
</dbReference>
<evidence type="ECO:0000259" key="8">
    <source>
        <dbReference type="Pfam" id="PF02397"/>
    </source>
</evidence>
<feature type="transmembrane region" description="Helical" evidence="7">
    <location>
        <begin position="305"/>
        <end position="329"/>
    </location>
</feature>
<dbReference type="PATRIC" id="fig|36849.3.peg.3325"/>
<dbReference type="InterPro" id="IPR003362">
    <property type="entry name" value="Bact_transf"/>
</dbReference>
<evidence type="ECO:0000256" key="3">
    <source>
        <dbReference type="ARBA" id="ARBA00022679"/>
    </source>
</evidence>
<dbReference type="Gene3D" id="3.40.50.720">
    <property type="entry name" value="NAD(P)-binding Rossmann-like Domain"/>
    <property type="match status" value="1"/>
</dbReference>
<reference evidence="9 10" key="1">
    <citation type="submission" date="2015-09" db="EMBL/GenBank/DDBJ databases">
        <title>Genome sequence of Oxobacter pfennigii DSM 3222.</title>
        <authorList>
            <person name="Poehlein A."/>
            <person name="Bengelsdorf F.R."/>
            <person name="Schiel-Bengelsdorf B."/>
            <person name="Duerre P."/>
            <person name="Daniel R."/>
        </authorList>
    </citation>
    <scope>NUCLEOTIDE SEQUENCE [LARGE SCALE GENOMIC DNA]</scope>
    <source>
        <strain evidence="9 10">DSM 3222</strain>
    </source>
</reference>
<keyword evidence="6 7" id="KW-0472">Membrane</keyword>
<accession>A0A0P8W6N3</accession>
<keyword evidence="10" id="KW-1185">Reference proteome</keyword>
<evidence type="ECO:0000256" key="1">
    <source>
        <dbReference type="ARBA" id="ARBA00004141"/>
    </source>
</evidence>
<feature type="transmembrane region" description="Helical" evidence="7">
    <location>
        <begin position="12"/>
        <end position="31"/>
    </location>
</feature>
<keyword evidence="4 7" id="KW-0812">Transmembrane</keyword>
<evidence type="ECO:0000256" key="5">
    <source>
        <dbReference type="ARBA" id="ARBA00022989"/>
    </source>
</evidence>
<comment type="subcellular location">
    <subcellularLocation>
        <location evidence="1">Membrane</location>
        <topology evidence="1">Multi-pass membrane protein</topology>
    </subcellularLocation>
</comment>
<evidence type="ECO:0000256" key="4">
    <source>
        <dbReference type="ARBA" id="ARBA00022692"/>
    </source>
</evidence>
<feature type="transmembrane region" description="Helical" evidence="7">
    <location>
        <begin position="83"/>
        <end position="104"/>
    </location>
</feature>
<keyword evidence="3 9" id="KW-0808">Transferase</keyword>
<evidence type="ECO:0000256" key="2">
    <source>
        <dbReference type="ARBA" id="ARBA00006464"/>
    </source>
</evidence>
<protein>
    <submittedName>
        <fullName evidence="9">UDP-glucose:undecaprenyl-phosphate glucose-1-phosphate transferase</fullName>
        <ecNumber evidence="9">2.7.8.31</ecNumber>
    </submittedName>
</protein>
<keyword evidence="5 7" id="KW-1133">Transmembrane helix</keyword>
<name>A0A0P8W6N3_9CLOT</name>
<dbReference type="Pfam" id="PF02397">
    <property type="entry name" value="Bac_transf"/>
    <property type="match status" value="1"/>
</dbReference>
<feature type="domain" description="Bacterial sugar transferase" evidence="8">
    <location>
        <begin position="303"/>
        <end position="482"/>
    </location>
</feature>
<evidence type="ECO:0000313" key="10">
    <source>
        <dbReference type="Proteomes" id="UP000050326"/>
    </source>
</evidence>
<feature type="transmembrane region" description="Helical" evidence="7">
    <location>
        <begin position="51"/>
        <end position="71"/>
    </location>
</feature>
<evidence type="ECO:0000313" key="9">
    <source>
        <dbReference type="EMBL" id="KPU43697.1"/>
    </source>
</evidence>
<dbReference type="GO" id="GO:0016020">
    <property type="term" value="C:membrane"/>
    <property type="evidence" value="ECO:0007669"/>
    <property type="project" value="UniProtKB-SubCell"/>
</dbReference>
<dbReference type="RefSeq" id="WP_054876124.1">
    <property type="nucleotide sequence ID" value="NZ_LKET01000039.1"/>
</dbReference>
<dbReference type="EC" id="2.7.8.31" evidence="9"/>
<feature type="transmembrane region" description="Helical" evidence="7">
    <location>
        <begin position="110"/>
        <end position="132"/>
    </location>
</feature>
<dbReference type="OrthoDB" id="9808602at2"/>
<gene>
    <name evidence="9" type="primary">wcaJ_2</name>
    <name evidence="9" type="ORF">OXPF_31390</name>
</gene>
<dbReference type="EMBL" id="LKET01000039">
    <property type="protein sequence ID" value="KPU43697.1"/>
    <property type="molecule type" value="Genomic_DNA"/>
</dbReference>
<dbReference type="InterPro" id="IPR017473">
    <property type="entry name" value="Undecaprenyl-P_gluc_Ptfrase"/>
</dbReference>
<dbReference type="NCBIfam" id="TIGR03025">
    <property type="entry name" value="EPS_sugtrans"/>
    <property type="match status" value="1"/>
</dbReference>